<proteinExistence type="predicted"/>
<gene>
    <name evidence="2" type="ORF">MERR_LOCUS40165</name>
</gene>
<dbReference type="EMBL" id="CACVBM020001516">
    <property type="protein sequence ID" value="CAA7052930.1"/>
    <property type="molecule type" value="Genomic_DNA"/>
</dbReference>
<dbReference type="Proteomes" id="UP000467841">
    <property type="component" value="Unassembled WGS sequence"/>
</dbReference>
<keyword evidence="1" id="KW-0472">Membrane</keyword>
<keyword evidence="1" id="KW-1133">Transmembrane helix</keyword>
<keyword evidence="1" id="KW-0812">Transmembrane</keyword>
<evidence type="ECO:0000313" key="2">
    <source>
        <dbReference type="EMBL" id="CAA7052930.1"/>
    </source>
</evidence>
<comment type="caution">
    <text evidence="2">The sequence shown here is derived from an EMBL/GenBank/DDBJ whole genome shotgun (WGS) entry which is preliminary data.</text>
</comment>
<evidence type="ECO:0000256" key="1">
    <source>
        <dbReference type="SAM" id="Phobius"/>
    </source>
</evidence>
<keyword evidence="3" id="KW-1185">Reference proteome</keyword>
<organism evidence="2 3">
    <name type="scientific">Microthlaspi erraticum</name>
    <dbReference type="NCBI Taxonomy" id="1685480"/>
    <lineage>
        <taxon>Eukaryota</taxon>
        <taxon>Viridiplantae</taxon>
        <taxon>Streptophyta</taxon>
        <taxon>Embryophyta</taxon>
        <taxon>Tracheophyta</taxon>
        <taxon>Spermatophyta</taxon>
        <taxon>Magnoliopsida</taxon>
        <taxon>eudicotyledons</taxon>
        <taxon>Gunneridae</taxon>
        <taxon>Pentapetalae</taxon>
        <taxon>rosids</taxon>
        <taxon>malvids</taxon>
        <taxon>Brassicales</taxon>
        <taxon>Brassicaceae</taxon>
        <taxon>Coluteocarpeae</taxon>
        <taxon>Microthlaspi</taxon>
    </lineage>
</organism>
<protein>
    <submittedName>
        <fullName evidence="2">Uncharacterized protein</fullName>
    </submittedName>
</protein>
<reference evidence="2" key="1">
    <citation type="submission" date="2020-01" db="EMBL/GenBank/DDBJ databases">
        <authorList>
            <person name="Mishra B."/>
        </authorList>
    </citation>
    <scope>NUCLEOTIDE SEQUENCE [LARGE SCALE GENOMIC DNA]</scope>
</reference>
<accession>A0A6D2KL07</accession>
<feature type="transmembrane region" description="Helical" evidence="1">
    <location>
        <begin position="48"/>
        <end position="78"/>
    </location>
</feature>
<sequence>MSSVVYLMIRDDFSVLSFGFADQNVILWSPVKFGGLWSRRLGVGRSWLLVRVVAALFRVMAYVSPFNLPLAAICMLVLRWL</sequence>
<dbReference type="AlphaFoldDB" id="A0A6D2KL07"/>
<name>A0A6D2KL07_9BRAS</name>
<evidence type="ECO:0000313" key="3">
    <source>
        <dbReference type="Proteomes" id="UP000467841"/>
    </source>
</evidence>